<sequence length="173" mass="19007">MVMPATAANQTNLLTKKLLLAQSSSNQTPKASLIPHAKAKLGGISLSITEAQVRKILGKPKSVKNEDSPAVGKLRYLQYEDISVGLVEDSDNSNKFSVYRFSTRSRKYVTPGSIRVGDNRAKVIKAYGQVSPQQEGRKSYLSYQIDLKDIPAAFIFEIEGGRVTEISCIEQLT</sequence>
<dbReference type="AlphaFoldDB" id="A0A433UXE9"/>
<dbReference type="EMBL" id="RSCL01000029">
    <property type="protein sequence ID" value="RUS98467.1"/>
    <property type="molecule type" value="Genomic_DNA"/>
</dbReference>
<protein>
    <submittedName>
        <fullName evidence="1">Uncharacterized protein</fullName>
    </submittedName>
</protein>
<accession>A0A433UXE9</accession>
<comment type="caution">
    <text evidence="1">The sequence shown here is derived from an EMBL/GenBank/DDBJ whole genome shotgun (WGS) entry which is preliminary data.</text>
</comment>
<proteinExistence type="predicted"/>
<keyword evidence="2" id="KW-1185">Reference proteome</keyword>
<evidence type="ECO:0000313" key="2">
    <source>
        <dbReference type="Proteomes" id="UP000271624"/>
    </source>
</evidence>
<dbReference type="Proteomes" id="UP000271624">
    <property type="component" value="Unassembled WGS sequence"/>
</dbReference>
<reference evidence="1" key="1">
    <citation type="submission" date="2018-12" db="EMBL/GenBank/DDBJ databases">
        <authorList>
            <person name="Will S."/>
            <person name="Neumann-Schaal M."/>
            <person name="Henke P."/>
        </authorList>
    </citation>
    <scope>NUCLEOTIDE SEQUENCE</scope>
    <source>
        <strain evidence="1">PCC 7102</strain>
    </source>
</reference>
<evidence type="ECO:0000313" key="1">
    <source>
        <dbReference type="EMBL" id="RUS98467.1"/>
    </source>
</evidence>
<name>A0A433UXE9_9CYAN</name>
<gene>
    <name evidence="1" type="ORF">DSM106972_080960</name>
</gene>
<organism evidence="1 2">
    <name type="scientific">Dulcicalothrix desertica PCC 7102</name>
    <dbReference type="NCBI Taxonomy" id="232991"/>
    <lineage>
        <taxon>Bacteria</taxon>
        <taxon>Bacillati</taxon>
        <taxon>Cyanobacteriota</taxon>
        <taxon>Cyanophyceae</taxon>
        <taxon>Nostocales</taxon>
        <taxon>Calotrichaceae</taxon>
        <taxon>Dulcicalothrix</taxon>
    </lineage>
</organism>
<reference evidence="1" key="2">
    <citation type="journal article" date="2019" name="Genome Biol. Evol.">
        <title>Day and night: Metabolic profiles and evolutionary relationships of six axenic non-marine cyanobacteria.</title>
        <authorList>
            <person name="Will S.E."/>
            <person name="Henke P."/>
            <person name="Boedeker C."/>
            <person name="Huang S."/>
            <person name="Brinkmann H."/>
            <person name="Rohde M."/>
            <person name="Jarek M."/>
            <person name="Friedl T."/>
            <person name="Seufert S."/>
            <person name="Schumacher M."/>
            <person name="Overmann J."/>
            <person name="Neumann-Schaal M."/>
            <person name="Petersen J."/>
        </authorList>
    </citation>
    <scope>NUCLEOTIDE SEQUENCE [LARGE SCALE GENOMIC DNA]</scope>
    <source>
        <strain evidence="1">PCC 7102</strain>
    </source>
</reference>